<comment type="similarity">
    <text evidence="10">Belongs to the glycosyltransferase 14 family.</text>
</comment>
<organism evidence="12 13">
    <name type="scientific">Helobdella robusta</name>
    <name type="common">Californian leech</name>
    <dbReference type="NCBI Taxonomy" id="6412"/>
    <lineage>
        <taxon>Eukaryota</taxon>
        <taxon>Metazoa</taxon>
        <taxon>Spiralia</taxon>
        <taxon>Lophotrochozoa</taxon>
        <taxon>Annelida</taxon>
        <taxon>Clitellata</taxon>
        <taxon>Hirudinea</taxon>
        <taxon>Rhynchobdellida</taxon>
        <taxon>Glossiphoniidae</taxon>
        <taxon>Helobdella</taxon>
    </lineage>
</organism>
<dbReference type="Pfam" id="PF02485">
    <property type="entry name" value="Branch"/>
    <property type="match status" value="1"/>
</dbReference>
<dbReference type="PANTHER" id="PTHR19297">
    <property type="entry name" value="GLYCOSYLTRANSFERASE 14 FAMILY MEMBER"/>
    <property type="match status" value="1"/>
</dbReference>
<reference evidence="11 13" key="2">
    <citation type="journal article" date="2013" name="Nature">
        <title>Insights into bilaterian evolution from three spiralian genomes.</title>
        <authorList>
            <person name="Simakov O."/>
            <person name="Marletaz F."/>
            <person name="Cho S.J."/>
            <person name="Edsinger-Gonzales E."/>
            <person name="Havlak P."/>
            <person name="Hellsten U."/>
            <person name="Kuo D.H."/>
            <person name="Larsson T."/>
            <person name="Lv J."/>
            <person name="Arendt D."/>
            <person name="Savage R."/>
            <person name="Osoegawa K."/>
            <person name="de Jong P."/>
            <person name="Grimwood J."/>
            <person name="Chapman J.A."/>
            <person name="Shapiro H."/>
            <person name="Aerts A."/>
            <person name="Otillar R.P."/>
            <person name="Terry A.Y."/>
            <person name="Boore J.L."/>
            <person name="Grigoriev I.V."/>
            <person name="Lindberg D.R."/>
            <person name="Seaver E.C."/>
            <person name="Weisblat D.A."/>
            <person name="Putnam N.H."/>
            <person name="Rokhsar D.S."/>
        </authorList>
    </citation>
    <scope>NUCLEOTIDE SEQUENCE</scope>
</reference>
<evidence type="ECO:0000256" key="10">
    <source>
        <dbReference type="ARBA" id="ARBA00038150"/>
    </source>
</evidence>
<evidence type="ECO:0000256" key="6">
    <source>
        <dbReference type="ARBA" id="ARBA00022968"/>
    </source>
</evidence>
<dbReference type="RefSeq" id="XP_009028502.1">
    <property type="nucleotide sequence ID" value="XM_009030254.1"/>
</dbReference>
<comment type="subcellular location">
    <subcellularLocation>
        <location evidence="1">Membrane</location>
        <topology evidence="1">Single-pass type II membrane protein</topology>
    </subcellularLocation>
</comment>
<evidence type="ECO:0000256" key="5">
    <source>
        <dbReference type="ARBA" id="ARBA00022692"/>
    </source>
</evidence>
<keyword evidence="6" id="KW-0735">Signal-anchor</keyword>
<dbReference type="GO" id="GO:0016020">
    <property type="term" value="C:membrane"/>
    <property type="evidence" value="ECO:0007669"/>
    <property type="project" value="UniProtKB-SubCell"/>
</dbReference>
<proteinExistence type="inferred from homology"/>
<evidence type="ECO:0000313" key="12">
    <source>
        <dbReference type="EnsemblMetazoa" id="HelroP121944"/>
    </source>
</evidence>
<keyword evidence="5" id="KW-0812">Transmembrane</keyword>
<evidence type="ECO:0000256" key="4">
    <source>
        <dbReference type="ARBA" id="ARBA00022679"/>
    </source>
</evidence>
<dbReference type="eggNOG" id="KOG0799">
    <property type="taxonomic scope" value="Eukaryota"/>
</dbReference>
<dbReference type="EMBL" id="AMQM01007424">
    <property type="status" value="NOT_ANNOTATED_CDS"/>
    <property type="molecule type" value="Genomic_DNA"/>
</dbReference>
<gene>
    <name evidence="12" type="primary">20195782</name>
    <name evidence="11" type="ORF">HELRODRAFT_121944</name>
</gene>
<evidence type="ECO:0000256" key="9">
    <source>
        <dbReference type="ARBA" id="ARBA00023180"/>
    </source>
</evidence>
<dbReference type="OMA" id="CYPNIHY"/>
<dbReference type="CTD" id="20195782"/>
<keyword evidence="9" id="KW-0325">Glycoprotein</keyword>
<evidence type="ECO:0000256" key="2">
    <source>
        <dbReference type="ARBA" id="ARBA00004922"/>
    </source>
</evidence>
<name>T1EGT2_HELRO</name>
<dbReference type="InParanoid" id="T1EGT2"/>
<keyword evidence="3" id="KW-0328">Glycosyltransferase</keyword>
<evidence type="ECO:0000256" key="7">
    <source>
        <dbReference type="ARBA" id="ARBA00022989"/>
    </source>
</evidence>
<dbReference type="InterPro" id="IPR003406">
    <property type="entry name" value="Glyco_trans_14"/>
</dbReference>
<dbReference type="AlphaFoldDB" id="T1EGT2"/>
<evidence type="ECO:0000313" key="11">
    <source>
        <dbReference type="EMBL" id="ESN93439.1"/>
    </source>
</evidence>
<evidence type="ECO:0008006" key="14">
    <source>
        <dbReference type="Google" id="ProtNLM"/>
    </source>
</evidence>
<dbReference type="GeneID" id="20195782"/>
<keyword evidence="7" id="KW-1133">Transmembrane helix</keyword>
<keyword evidence="13" id="KW-1185">Reference proteome</keyword>
<accession>T1EGT2</accession>
<evidence type="ECO:0000256" key="8">
    <source>
        <dbReference type="ARBA" id="ARBA00023136"/>
    </source>
</evidence>
<evidence type="ECO:0000313" key="13">
    <source>
        <dbReference type="Proteomes" id="UP000015101"/>
    </source>
</evidence>
<keyword evidence="4" id="KW-0808">Transferase</keyword>
<protein>
    <recommendedName>
        <fullName evidence="14">Protein xylosyltransferase</fullName>
    </recommendedName>
</protein>
<reference evidence="13" key="1">
    <citation type="submission" date="2012-12" db="EMBL/GenBank/DDBJ databases">
        <authorList>
            <person name="Hellsten U."/>
            <person name="Grimwood J."/>
            <person name="Chapman J.A."/>
            <person name="Shapiro H."/>
            <person name="Aerts A."/>
            <person name="Otillar R.P."/>
            <person name="Terry A.Y."/>
            <person name="Boore J.L."/>
            <person name="Simakov O."/>
            <person name="Marletaz F."/>
            <person name="Cho S.-J."/>
            <person name="Edsinger-Gonzales E."/>
            <person name="Havlak P."/>
            <person name="Kuo D.-H."/>
            <person name="Larsson T."/>
            <person name="Lv J."/>
            <person name="Arendt D."/>
            <person name="Savage R."/>
            <person name="Osoegawa K."/>
            <person name="de Jong P."/>
            <person name="Lindberg D.R."/>
            <person name="Seaver E.C."/>
            <person name="Weisblat D.A."/>
            <person name="Putnam N.H."/>
            <person name="Grigoriev I.V."/>
            <person name="Rokhsar D.S."/>
        </authorList>
    </citation>
    <scope>NUCLEOTIDE SEQUENCE</scope>
</reference>
<keyword evidence="8" id="KW-0472">Membrane</keyword>
<evidence type="ECO:0000256" key="3">
    <source>
        <dbReference type="ARBA" id="ARBA00022676"/>
    </source>
</evidence>
<dbReference type="EnsemblMetazoa" id="HelroT121944">
    <property type="protein sequence ID" value="HelroP121944"/>
    <property type="gene ID" value="HelroG121944"/>
</dbReference>
<sequence>IEDQKYLELTKNCTEFKTSRNFILKPLSEESRNFPIAFNFIVHKSAYQIELLLRSLYRPQNVFCIHVDSKSSEVFKKAIQSIAGCFDNVYMASKFESINWAGFSRLQADITCMEDHLSRNSTWKYLINTAGQAFPIKTVEEMVRILTIYNGSNDIEGLYGKRLLKNRFENEWIEDVAAHTVRKTNKLNPKPPHNIDIVRGSAYGIFSKKFVEFIIKDERAKALLKWSEKTWSPDEFYWSTLHHTYSNPHLHTPGGFSGKRFVCFLLTIYSWVKYEWLAVYANWGENSCSGKFVRSICVFGVDDVINLIDRREFFVNKFYHDYQPLALSCISAWIHSKEM</sequence>
<evidence type="ECO:0000256" key="1">
    <source>
        <dbReference type="ARBA" id="ARBA00004606"/>
    </source>
</evidence>
<dbReference type="PANTHER" id="PTHR19297:SF181">
    <property type="entry name" value="PROTEIN XYLOSYLTRANSFERASE"/>
    <property type="match status" value="1"/>
</dbReference>
<reference evidence="12" key="3">
    <citation type="submission" date="2015-06" db="UniProtKB">
        <authorList>
            <consortium name="EnsemblMetazoa"/>
        </authorList>
    </citation>
    <scope>IDENTIFICATION</scope>
</reference>
<comment type="pathway">
    <text evidence="2">Protein modification; protein glycosylation.</text>
</comment>
<dbReference type="GO" id="GO:0008375">
    <property type="term" value="F:acetylglucosaminyltransferase activity"/>
    <property type="evidence" value="ECO:0000318"/>
    <property type="project" value="GO_Central"/>
</dbReference>
<dbReference type="EMBL" id="KB097612">
    <property type="protein sequence ID" value="ESN93439.1"/>
    <property type="molecule type" value="Genomic_DNA"/>
</dbReference>
<dbReference type="OrthoDB" id="2019572at2759"/>
<dbReference type="Proteomes" id="UP000015101">
    <property type="component" value="Unassembled WGS sequence"/>
</dbReference>
<dbReference type="HOGENOM" id="CLU_032341_1_2_1"/>
<dbReference type="KEGG" id="hro:HELRODRAFT_121944"/>